<evidence type="ECO:0000313" key="4">
    <source>
        <dbReference type="EMBL" id="RZS99325.1"/>
    </source>
</evidence>
<organism evidence="4 5">
    <name type="scientific">Aquimarina brevivitae</name>
    <dbReference type="NCBI Taxonomy" id="323412"/>
    <lineage>
        <taxon>Bacteria</taxon>
        <taxon>Pseudomonadati</taxon>
        <taxon>Bacteroidota</taxon>
        <taxon>Flavobacteriia</taxon>
        <taxon>Flavobacteriales</taxon>
        <taxon>Flavobacteriaceae</taxon>
        <taxon>Aquimarina</taxon>
    </lineage>
</organism>
<evidence type="ECO:0000256" key="2">
    <source>
        <dbReference type="ARBA" id="ARBA00022729"/>
    </source>
</evidence>
<accession>A0A4Q7PG41</accession>
<name>A0A4Q7PG41_9FLAO</name>
<dbReference type="SUPFAM" id="SSF111384">
    <property type="entry name" value="OmpH-like"/>
    <property type="match status" value="1"/>
</dbReference>
<comment type="caution">
    <text evidence="4">The sequence shown here is derived from an EMBL/GenBank/DDBJ whole genome shotgun (WGS) entry which is preliminary data.</text>
</comment>
<dbReference type="SMART" id="SM00935">
    <property type="entry name" value="OmpH"/>
    <property type="match status" value="1"/>
</dbReference>
<dbReference type="Pfam" id="PF03938">
    <property type="entry name" value="OmpH"/>
    <property type="match status" value="1"/>
</dbReference>
<dbReference type="InterPro" id="IPR024930">
    <property type="entry name" value="Skp_dom_sf"/>
</dbReference>
<keyword evidence="5" id="KW-1185">Reference proteome</keyword>
<dbReference type="PANTHER" id="PTHR35089:SF1">
    <property type="entry name" value="CHAPERONE PROTEIN SKP"/>
    <property type="match status" value="1"/>
</dbReference>
<dbReference type="GO" id="GO:0005829">
    <property type="term" value="C:cytosol"/>
    <property type="evidence" value="ECO:0007669"/>
    <property type="project" value="TreeGrafter"/>
</dbReference>
<dbReference type="Proteomes" id="UP000292262">
    <property type="component" value="Unassembled WGS sequence"/>
</dbReference>
<dbReference type="PANTHER" id="PTHR35089">
    <property type="entry name" value="CHAPERONE PROTEIN SKP"/>
    <property type="match status" value="1"/>
</dbReference>
<comment type="similarity">
    <text evidence="1">Belongs to the Skp family.</text>
</comment>
<gene>
    <name evidence="4" type="ORF">EV197_0534</name>
</gene>
<protein>
    <submittedName>
        <fullName evidence="4">Periplasmic chaperone for outer membrane proteins Skp</fullName>
    </submittedName>
</protein>
<reference evidence="4 5" key="1">
    <citation type="submission" date="2019-02" db="EMBL/GenBank/DDBJ databases">
        <title>Genomic Encyclopedia of Type Strains, Phase IV (KMG-IV): sequencing the most valuable type-strain genomes for metagenomic binning, comparative biology and taxonomic classification.</title>
        <authorList>
            <person name="Goeker M."/>
        </authorList>
    </citation>
    <scope>NUCLEOTIDE SEQUENCE [LARGE SCALE GENOMIC DNA]</scope>
    <source>
        <strain evidence="4 5">DSM 17196</strain>
    </source>
</reference>
<dbReference type="PROSITE" id="PS51257">
    <property type="entry name" value="PROKAR_LIPOPROTEIN"/>
    <property type="match status" value="1"/>
</dbReference>
<dbReference type="GO" id="GO:0051082">
    <property type="term" value="F:unfolded protein binding"/>
    <property type="evidence" value="ECO:0007669"/>
    <property type="project" value="InterPro"/>
</dbReference>
<proteinExistence type="inferred from homology"/>
<keyword evidence="2" id="KW-0732">Signal</keyword>
<keyword evidence="3" id="KW-0175">Coiled coil</keyword>
<evidence type="ECO:0000256" key="1">
    <source>
        <dbReference type="ARBA" id="ARBA00009091"/>
    </source>
</evidence>
<evidence type="ECO:0000256" key="3">
    <source>
        <dbReference type="SAM" id="Coils"/>
    </source>
</evidence>
<evidence type="ECO:0000313" key="5">
    <source>
        <dbReference type="Proteomes" id="UP000292262"/>
    </source>
</evidence>
<dbReference type="Gene3D" id="3.30.910.20">
    <property type="entry name" value="Skp domain"/>
    <property type="match status" value="1"/>
</dbReference>
<dbReference type="EMBL" id="SGXE01000001">
    <property type="protein sequence ID" value="RZS99325.1"/>
    <property type="molecule type" value="Genomic_DNA"/>
</dbReference>
<dbReference type="OrthoDB" id="1145062at2"/>
<dbReference type="InterPro" id="IPR005632">
    <property type="entry name" value="Chaperone_Skp"/>
</dbReference>
<dbReference type="RefSeq" id="WP_130285173.1">
    <property type="nucleotide sequence ID" value="NZ_SGXE01000001.1"/>
</dbReference>
<dbReference type="AlphaFoldDB" id="A0A4Q7PG41"/>
<feature type="coiled-coil region" evidence="3">
    <location>
        <begin position="54"/>
        <end position="103"/>
    </location>
</feature>
<sequence>MKKFIAIGLLLVGIISCKQETIKTAYVNNTKVVSDFKDMKAAQDKWTKKNKEVRAALEQKAQQFQIELEGYKNIRNSMNANNRQKREQELMQKQQEIQREQQVRLQEIQQGSQEEIDSIIDKVEDFIKDYGKKNGYTYIFGETEVSNLLYAKEELDLTDEILEALNGEAPKKEKTDK</sequence>
<dbReference type="GO" id="GO:0050821">
    <property type="term" value="P:protein stabilization"/>
    <property type="evidence" value="ECO:0007669"/>
    <property type="project" value="TreeGrafter"/>
</dbReference>